<dbReference type="Proteomes" id="UP000035680">
    <property type="component" value="Unassembled WGS sequence"/>
</dbReference>
<dbReference type="GO" id="GO:0006886">
    <property type="term" value="P:intracellular protein transport"/>
    <property type="evidence" value="ECO:0007669"/>
    <property type="project" value="TreeGrafter"/>
</dbReference>
<evidence type="ECO:0000256" key="3">
    <source>
        <dbReference type="ARBA" id="ARBA00022468"/>
    </source>
</evidence>
<keyword evidence="10" id="KW-1185">Reference proteome</keyword>
<evidence type="ECO:0000313" key="11">
    <source>
        <dbReference type="WBParaSite" id="SVE_0940800.1"/>
    </source>
</evidence>
<dbReference type="STRING" id="75913.A0A0K0FK45"/>
<dbReference type="SMART" id="SM00164">
    <property type="entry name" value="TBC"/>
    <property type="match status" value="1"/>
</dbReference>
<dbReference type="SUPFAM" id="SSF47923">
    <property type="entry name" value="Ypt/Rab-GAP domain of gyp1p"/>
    <property type="match status" value="2"/>
</dbReference>
<dbReference type="WBParaSite" id="SVE_0940800.1">
    <property type="protein sequence ID" value="SVE_0940800.1"/>
    <property type="gene ID" value="SVE_0940800"/>
</dbReference>
<dbReference type="GO" id="GO:0005737">
    <property type="term" value="C:cytoplasm"/>
    <property type="evidence" value="ECO:0007669"/>
    <property type="project" value="UniProtKB-SubCell"/>
</dbReference>
<dbReference type="Gene3D" id="1.10.472.80">
    <property type="entry name" value="Ypt/Rab-GAP domain of gyp1p, domain 3"/>
    <property type="match status" value="1"/>
</dbReference>
<feature type="domain" description="Rab-GAP TBC" evidence="9">
    <location>
        <begin position="36"/>
        <end position="338"/>
    </location>
</feature>
<name>A0A0K0FK45_STRVS</name>
<keyword evidence="3" id="KW-0343">GTPase activation</keyword>
<sequence>MITSKYEERIADIEHVLLIKNELISLDEVKDLSTYGINDQLRPLCWRILLNYLPLRRSEWKDKLTKYRNDYELMVENIFTKPGDFNGDISDHPLADDPESKWELYFKDNEVLLQIDKDVRRLRPEIDFFQRETRFPHKTAAAMKLSQRISQNCLTSKLFEVSKLSNELSNLHQEPPYAYPSTIKLNGNLDVNNEPEELHWQVVERILFVYSKINLGVKYVQGMNEILGPIYFVFASDPDLEWSKHAEADAFYCFQNLMTEIQDNFIRTMDSSHIGIEAMMEKFYNLLEQHDPQLYNVLVRDRNIKPQYYAFRWLSLLLSQEFSLPDVIMLWDCLLADKSRFELLYYVCLAMLVEKREELLLGDFGDNMRLLQNYPINDVIHIVSIAYEIKDGKRLRKSESMSLKSVTSEKTANAKIAINNAVKNILTKFKR</sequence>
<evidence type="ECO:0000256" key="5">
    <source>
        <dbReference type="ARBA" id="ARBA00023136"/>
    </source>
</evidence>
<evidence type="ECO:0000256" key="1">
    <source>
        <dbReference type="ARBA" id="ARBA00004370"/>
    </source>
</evidence>
<dbReference type="GO" id="GO:0005096">
    <property type="term" value="F:GTPase activator activity"/>
    <property type="evidence" value="ECO:0007669"/>
    <property type="project" value="UniProtKB-KW"/>
</dbReference>
<dbReference type="GO" id="GO:0016020">
    <property type="term" value="C:membrane"/>
    <property type="evidence" value="ECO:0007669"/>
    <property type="project" value="UniProtKB-SubCell"/>
</dbReference>
<dbReference type="InterPro" id="IPR000195">
    <property type="entry name" value="Rab-GAP-TBC_dom"/>
</dbReference>
<accession>A0A0K0FK45</accession>
<evidence type="ECO:0000256" key="2">
    <source>
        <dbReference type="ARBA" id="ARBA00004496"/>
    </source>
</evidence>
<evidence type="ECO:0000259" key="9">
    <source>
        <dbReference type="PROSITE" id="PS50086"/>
    </source>
</evidence>
<evidence type="ECO:0000313" key="10">
    <source>
        <dbReference type="Proteomes" id="UP000035680"/>
    </source>
</evidence>
<dbReference type="InterPro" id="IPR035969">
    <property type="entry name" value="Rab-GAP_TBC_sf"/>
</dbReference>
<proteinExistence type="predicted"/>
<evidence type="ECO:0000256" key="8">
    <source>
        <dbReference type="ARBA" id="ARBA00067477"/>
    </source>
</evidence>
<evidence type="ECO:0000256" key="4">
    <source>
        <dbReference type="ARBA" id="ARBA00022490"/>
    </source>
</evidence>
<keyword evidence="5" id="KW-0472">Membrane</keyword>
<dbReference type="PANTHER" id="PTHR22957:SF27">
    <property type="entry name" value="TBC1 DOMAIN FAMILY MEMBER 13"/>
    <property type="match status" value="1"/>
</dbReference>
<evidence type="ECO:0000256" key="7">
    <source>
        <dbReference type="ARBA" id="ARBA00064536"/>
    </source>
</evidence>
<dbReference type="PROSITE" id="PS50086">
    <property type="entry name" value="TBC_RABGAP"/>
    <property type="match status" value="1"/>
</dbReference>
<dbReference type="AlphaFoldDB" id="A0A0K0FK45"/>
<reference evidence="10" key="1">
    <citation type="submission" date="2014-07" db="EMBL/GenBank/DDBJ databases">
        <authorList>
            <person name="Martin A.A"/>
            <person name="De Silva N."/>
        </authorList>
    </citation>
    <scope>NUCLEOTIDE SEQUENCE</scope>
</reference>
<comment type="subcellular location">
    <subcellularLocation>
        <location evidence="2">Cytoplasm</location>
    </subcellularLocation>
    <subcellularLocation>
        <location evidence="1">Membrane</location>
    </subcellularLocation>
</comment>
<comment type="subunit">
    <text evidence="7">Interacts with RAB1A and RAB10; in a GTP-dependent manner.</text>
</comment>
<reference evidence="11" key="2">
    <citation type="submission" date="2015-08" db="UniProtKB">
        <authorList>
            <consortium name="WormBaseParasite"/>
        </authorList>
    </citation>
    <scope>IDENTIFICATION</scope>
</reference>
<dbReference type="Gene3D" id="1.10.8.270">
    <property type="entry name" value="putative rabgap domain of human tbc1 domain family member 14 like domains"/>
    <property type="match status" value="1"/>
</dbReference>
<organism evidence="10 11">
    <name type="scientific">Strongyloides venezuelensis</name>
    <name type="common">Threadworm</name>
    <dbReference type="NCBI Taxonomy" id="75913"/>
    <lineage>
        <taxon>Eukaryota</taxon>
        <taxon>Metazoa</taxon>
        <taxon>Ecdysozoa</taxon>
        <taxon>Nematoda</taxon>
        <taxon>Chromadorea</taxon>
        <taxon>Rhabditida</taxon>
        <taxon>Tylenchina</taxon>
        <taxon>Panagrolaimomorpha</taxon>
        <taxon>Strongyloidoidea</taxon>
        <taxon>Strongyloididae</taxon>
        <taxon>Strongyloides</taxon>
    </lineage>
</organism>
<keyword evidence="4" id="KW-0963">Cytoplasm</keyword>
<dbReference type="FunFam" id="1.10.472.80:FF:000009">
    <property type="entry name" value="TBC1 domain family member 13"/>
    <property type="match status" value="1"/>
</dbReference>
<dbReference type="FunFam" id="1.10.8.270:FF:000019">
    <property type="entry name" value="TBC1 domain family member 13"/>
    <property type="match status" value="1"/>
</dbReference>
<evidence type="ECO:0000256" key="6">
    <source>
        <dbReference type="ARBA" id="ARBA00059763"/>
    </source>
</evidence>
<protein>
    <recommendedName>
        <fullName evidence="8">TBC1 domain family member 13</fullName>
    </recommendedName>
</protein>
<dbReference type="Pfam" id="PF00566">
    <property type="entry name" value="RabGAP-TBC"/>
    <property type="match status" value="1"/>
</dbReference>
<comment type="function">
    <text evidence="6">Acts as a GTPase-activating protein for RAB35. Together with RAB35 may be involved in regulation of insulin-induced glucose transporter SLC2A4/GLUT4 translocation to the plasma membrane in adipocytes.</text>
</comment>
<dbReference type="PANTHER" id="PTHR22957">
    <property type="entry name" value="TBC1 DOMAIN FAMILY MEMBER GTPASE-ACTIVATING PROTEIN"/>
    <property type="match status" value="1"/>
</dbReference>